<name>A0ABW2SQW9_9ACTO</name>
<protein>
    <submittedName>
        <fullName evidence="1">Uncharacterized protein</fullName>
    </submittedName>
</protein>
<proteinExistence type="predicted"/>
<dbReference type="Proteomes" id="UP001596527">
    <property type="component" value="Unassembled WGS sequence"/>
</dbReference>
<organism evidence="1 2">
    <name type="scientific">Schaalia naturae</name>
    <dbReference type="NCBI Taxonomy" id="635203"/>
    <lineage>
        <taxon>Bacteria</taxon>
        <taxon>Bacillati</taxon>
        <taxon>Actinomycetota</taxon>
        <taxon>Actinomycetes</taxon>
        <taxon>Actinomycetales</taxon>
        <taxon>Actinomycetaceae</taxon>
        <taxon>Schaalia</taxon>
    </lineage>
</organism>
<reference evidence="2" key="1">
    <citation type="journal article" date="2019" name="Int. J. Syst. Evol. Microbiol.">
        <title>The Global Catalogue of Microorganisms (GCM) 10K type strain sequencing project: providing services to taxonomists for standard genome sequencing and annotation.</title>
        <authorList>
            <consortium name="The Broad Institute Genomics Platform"/>
            <consortium name="The Broad Institute Genome Sequencing Center for Infectious Disease"/>
            <person name="Wu L."/>
            <person name="Ma J."/>
        </authorList>
    </citation>
    <scope>NUCLEOTIDE SEQUENCE [LARGE SCALE GENOMIC DNA]</scope>
    <source>
        <strain evidence="2">CCUG 56698</strain>
    </source>
</reference>
<sequence length="90" mass="9994">MATNEDTRTFNPMAYDVLLELATRIGGQYVAWAEEAPSEASGRHWRNAGIEMQRQVRAVDPHSRSAIESKTEELRAMLATMPAHAPLLTA</sequence>
<comment type="caution">
    <text evidence="1">The sequence shown here is derived from an EMBL/GenBank/DDBJ whole genome shotgun (WGS) entry which is preliminary data.</text>
</comment>
<accession>A0ABW2SQW9</accession>
<dbReference type="EMBL" id="JBHTEF010000002">
    <property type="protein sequence ID" value="MFC7582289.1"/>
    <property type="molecule type" value="Genomic_DNA"/>
</dbReference>
<gene>
    <name evidence="1" type="ORF">ACFQWG_13955</name>
</gene>
<evidence type="ECO:0000313" key="1">
    <source>
        <dbReference type="EMBL" id="MFC7582289.1"/>
    </source>
</evidence>
<evidence type="ECO:0000313" key="2">
    <source>
        <dbReference type="Proteomes" id="UP001596527"/>
    </source>
</evidence>
<dbReference type="RefSeq" id="WP_380976457.1">
    <property type="nucleotide sequence ID" value="NZ_JBHTEF010000002.1"/>
</dbReference>
<keyword evidence="2" id="KW-1185">Reference proteome</keyword>